<dbReference type="InterPro" id="IPR050109">
    <property type="entry name" value="HTH-type_TetR-like_transc_reg"/>
</dbReference>
<evidence type="ECO:0000259" key="5">
    <source>
        <dbReference type="PROSITE" id="PS50977"/>
    </source>
</evidence>
<evidence type="ECO:0000256" key="1">
    <source>
        <dbReference type="ARBA" id="ARBA00023015"/>
    </source>
</evidence>
<evidence type="ECO:0000256" key="4">
    <source>
        <dbReference type="PROSITE-ProRule" id="PRU00335"/>
    </source>
</evidence>
<keyword evidence="1" id="KW-0805">Transcription regulation</keyword>
<dbReference type="InterPro" id="IPR036271">
    <property type="entry name" value="Tet_transcr_reg_TetR-rel_C_sf"/>
</dbReference>
<dbReference type="Gene3D" id="1.10.10.60">
    <property type="entry name" value="Homeodomain-like"/>
    <property type="match status" value="1"/>
</dbReference>
<dbReference type="Pfam" id="PF00440">
    <property type="entry name" value="TetR_N"/>
    <property type="match status" value="1"/>
</dbReference>
<gene>
    <name evidence="6" type="ORF">GXW71_27130</name>
</gene>
<evidence type="ECO:0000256" key="2">
    <source>
        <dbReference type="ARBA" id="ARBA00023125"/>
    </source>
</evidence>
<dbReference type="Pfam" id="PF16859">
    <property type="entry name" value="TetR_C_11"/>
    <property type="match status" value="1"/>
</dbReference>
<evidence type="ECO:0000313" key="7">
    <source>
        <dbReference type="Proteomes" id="UP001196870"/>
    </source>
</evidence>
<organism evidence="6 7">
    <name type="scientific">Plastoroseomonas hellenica</name>
    <dbReference type="NCBI Taxonomy" id="2687306"/>
    <lineage>
        <taxon>Bacteria</taxon>
        <taxon>Pseudomonadati</taxon>
        <taxon>Pseudomonadota</taxon>
        <taxon>Alphaproteobacteria</taxon>
        <taxon>Acetobacterales</taxon>
        <taxon>Acetobacteraceae</taxon>
        <taxon>Plastoroseomonas</taxon>
    </lineage>
</organism>
<protein>
    <submittedName>
        <fullName evidence="6">TetR/AcrR family transcriptional regulator</fullName>
    </submittedName>
</protein>
<name>A0ABS5F689_9PROT</name>
<dbReference type="EMBL" id="JAAGBB010000047">
    <property type="protein sequence ID" value="MBR0668057.1"/>
    <property type="molecule type" value="Genomic_DNA"/>
</dbReference>
<keyword evidence="7" id="KW-1185">Reference proteome</keyword>
<dbReference type="RefSeq" id="WP_211855835.1">
    <property type="nucleotide sequence ID" value="NZ_JAAGBB010000047.1"/>
</dbReference>
<dbReference type="PANTHER" id="PTHR30055">
    <property type="entry name" value="HTH-TYPE TRANSCRIPTIONAL REGULATOR RUTR"/>
    <property type="match status" value="1"/>
</dbReference>
<feature type="domain" description="HTH tetR-type" evidence="5">
    <location>
        <begin position="14"/>
        <end position="74"/>
    </location>
</feature>
<dbReference type="PANTHER" id="PTHR30055:SF148">
    <property type="entry name" value="TETR-FAMILY TRANSCRIPTIONAL REGULATOR"/>
    <property type="match status" value="1"/>
</dbReference>
<keyword evidence="3" id="KW-0804">Transcription</keyword>
<accession>A0ABS5F689</accession>
<dbReference type="Proteomes" id="UP001196870">
    <property type="component" value="Unassembled WGS sequence"/>
</dbReference>
<dbReference type="SUPFAM" id="SSF46689">
    <property type="entry name" value="Homeodomain-like"/>
    <property type="match status" value="1"/>
</dbReference>
<dbReference type="InterPro" id="IPR009057">
    <property type="entry name" value="Homeodomain-like_sf"/>
</dbReference>
<dbReference type="InterPro" id="IPR001647">
    <property type="entry name" value="HTH_TetR"/>
</dbReference>
<dbReference type="InterPro" id="IPR011075">
    <property type="entry name" value="TetR_C"/>
</dbReference>
<dbReference type="PRINTS" id="PR00455">
    <property type="entry name" value="HTHTETR"/>
</dbReference>
<reference evidence="7" key="1">
    <citation type="journal article" date="2021" name="Syst. Appl. Microbiol.">
        <title>Roseomonas hellenica sp. nov., isolated from roots of wild-growing Alkanna tinctoria.</title>
        <authorList>
            <person name="Rat A."/>
            <person name="Naranjo H.D."/>
            <person name="Lebbe L."/>
            <person name="Cnockaert M."/>
            <person name="Krigas N."/>
            <person name="Grigoriadou K."/>
            <person name="Maloupa E."/>
            <person name="Willems A."/>
        </authorList>
    </citation>
    <scope>NUCLEOTIDE SEQUENCE [LARGE SCALE GENOMIC DNA]</scope>
    <source>
        <strain evidence="7">LMG 31523</strain>
    </source>
</reference>
<dbReference type="PROSITE" id="PS50977">
    <property type="entry name" value="HTH_TETR_2"/>
    <property type="match status" value="1"/>
</dbReference>
<comment type="caution">
    <text evidence="6">The sequence shown here is derived from an EMBL/GenBank/DDBJ whole genome shotgun (WGS) entry which is preliminary data.</text>
</comment>
<evidence type="ECO:0000256" key="3">
    <source>
        <dbReference type="ARBA" id="ARBA00023163"/>
    </source>
</evidence>
<feature type="DNA-binding region" description="H-T-H motif" evidence="4">
    <location>
        <begin position="37"/>
        <end position="56"/>
    </location>
</feature>
<dbReference type="SUPFAM" id="SSF48498">
    <property type="entry name" value="Tetracyclin repressor-like, C-terminal domain"/>
    <property type="match status" value="1"/>
</dbReference>
<proteinExistence type="predicted"/>
<dbReference type="Gene3D" id="1.10.357.10">
    <property type="entry name" value="Tetracycline Repressor, domain 2"/>
    <property type="match status" value="1"/>
</dbReference>
<evidence type="ECO:0000313" key="6">
    <source>
        <dbReference type="EMBL" id="MBR0668057.1"/>
    </source>
</evidence>
<sequence>MTDRRTSIGNSRNPETHAAILDAAHELLAEHGYAGVSMEAVARRAGAGKPTLYRWWPSKTALLIELYEREKTRALAEIPDLGSAQKELVALIKGVHRFWRKTPAGQAFRSIIAEAQADDAALRSLRDEFLPRGRATATVILDRAQARGEIAPDADRELLLDVLFGFSWYRLLTHRLRDDTGAVERLVAALLAAAKAGGSLAGD</sequence>
<keyword evidence="2 4" id="KW-0238">DNA-binding</keyword>